<name>A0A940SHG2_9BACI</name>
<evidence type="ECO:0000256" key="5">
    <source>
        <dbReference type="ARBA" id="ARBA00022801"/>
    </source>
</evidence>
<dbReference type="GO" id="GO:0005829">
    <property type="term" value="C:cytosol"/>
    <property type="evidence" value="ECO:0007669"/>
    <property type="project" value="TreeGrafter"/>
</dbReference>
<dbReference type="EMBL" id="JAGIYQ010000001">
    <property type="protein sequence ID" value="MBP0723920.1"/>
    <property type="molecule type" value="Genomic_DNA"/>
</dbReference>
<dbReference type="Pfam" id="PF01725">
    <property type="entry name" value="Ham1p_like"/>
    <property type="match status" value="1"/>
</dbReference>
<evidence type="ECO:0000256" key="11">
    <source>
        <dbReference type="RuleBase" id="RU003781"/>
    </source>
</evidence>
<dbReference type="FunFam" id="3.90.950.10:FF:000001">
    <property type="entry name" value="dITP/XTP pyrophosphatase"/>
    <property type="match status" value="1"/>
</dbReference>
<dbReference type="GO" id="GO:0000166">
    <property type="term" value="F:nucleotide binding"/>
    <property type="evidence" value="ECO:0007669"/>
    <property type="project" value="UniProtKB-KW"/>
</dbReference>
<dbReference type="Gene3D" id="3.90.950.10">
    <property type="match status" value="1"/>
</dbReference>
<dbReference type="InterPro" id="IPR020922">
    <property type="entry name" value="dITP/XTP_pyrophosphatase"/>
</dbReference>
<feature type="binding site" evidence="10">
    <location>
        <position position="70"/>
    </location>
    <ligand>
        <name>Mg(2+)</name>
        <dbReference type="ChEBI" id="CHEBI:18420"/>
    </ligand>
</feature>
<organism evidence="12 13">
    <name type="scientific">Gottfriedia endophytica</name>
    <dbReference type="NCBI Taxonomy" id="2820819"/>
    <lineage>
        <taxon>Bacteria</taxon>
        <taxon>Bacillati</taxon>
        <taxon>Bacillota</taxon>
        <taxon>Bacilli</taxon>
        <taxon>Bacillales</taxon>
        <taxon>Bacillaceae</taxon>
        <taxon>Gottfriedia</taxon>
    </lineage>
</organism>
<dbReference type="NCBIfam" id="NF011397">
    <property type="entry name" value="PRK14822.1"/>
    <property type="match status" value="1"/>
</dbReference>
<comment type="catalytic activity">
    <reaction evidence="8 10">
        <text>dITP + H2O = dIMP + diphosphate + H(+)</text>
        <dbReference type="Rhea" id="RHEA:28342"/>
        <dbReference type="ChEBI" id="CHEBI:15377"/>
        <dbReference type="ChEBI" id="CHEBI:15378"/>
        <dbReference type="ChEBI" id="CHEBI:33019"/>
        <dbReference type="ChEBI" id="CHEBI:61194"/>
        <dbReference type="ChEBI" id="CHEBI:61382"/>
        <dbReference type="EC" id="3.6.1.66"/>
    </reaction>
</comment>
<dbReference type="CDD" id="cd00515">
    <property type="entry name" value="HAM1"/>
    <property type="match status" value="1"/>
</dbReference>
<feature type="binding site" evidence="10">
    <location>
        <position position="176"/>
    </location>
    <ligand>
        <name>substrate</name>
    </ligand>
</feature>
<evidence type="ECO:0000313" key="13">
    <source>
        <dbReference type="Proteomes" id="UP000682134"/>
    </source>
</evidence>
<keyword evidence="13" id="KW-1185">Reference proteome</keyword>
<dbReference type="GO" id="GO:0009117">
    <property type="term" value="P:nucleotide metabolic process"/>
    <property type="evidence" value="ECO:0007669"/>
    <property type="project" value="UniProtKB-KW"/>
</dbReference>
<dbReference type="EC" id="3.6.1.66" evidence="10"/>
<evidence type="ECO:0000256" key="8">
    <source>
        <dbReference type="ARBA" id="ARBA00051875"/>
    </source>
</evidence>
<dbReference type="PANTHER" id="PTHR11067:SF9">
    <property type="entry name" value="INOSINE TRIPHOSPHATE PYROPHOSPHATASE"/>
    <property type="match status" value="1"/>
</dbReference>
<keyword evidence="4 10" id="KW-0547">Nucleotide-binding</keyword>
<feature type="binding site" evidence="10">
    <location>
        <begin position="8"/>
        <end position="13"/>
    </location>
    <ligand>
        <name>substrate</name>
    </ligand>
</feature>
<evidence type="ECO:0000256" key="1">
    <source>
        <dbReference type="ARBA" id="ARBA00008023"/>
    </source>
</evidence>
<evidence type="ECO:0000256" key="4">
    <source>
        <dbReference type="ARBA" id="ARBA00022741"/>
    </source>
</evidence>
<comment type="similarity">
    <text evidence="1 10 11">Belongs to the HAM1 NTPase family.</text>
</comment>
<dbReference type="NCBIfam" id="TIGR00042">
    <property type="entry name" value="RdgB/HAM1 family non-canonical purine NTP pyrophosphatase"/>
    <property type="match status" value="1"/>
</dbReference>
<evidence type="ECO:0000256" key="2">
    <source>
        <dbReference type="ARBA" id="ARBA00011738"/>
    </source>
</evidence>
<feature type="binding site" evidence="10">
    <location>
        <begin position="181"/>
        <end position="182"/>
    </location>
    <ligand>
        <name>substrate</name>
    </ligand>
</feature>
<dbReference type="GO" id="GO:0009146">
    <property type="term" value="P:purine nucleoside triphosphate catabolic process"/>
    <property type="evidence" value="ECO:0007669"/>
    <property type="project" value="UniProtKB-UniRule"/>
</dbReference>
<dbReference type="AlphaFoldDB" id="A0A940SHG2"/>
<keyword evidence="6 10" id="KW-0460">Magnesium</keyword>
<comment type="catalytic activity">
    <reaction evidence="9 10">
        <text>XTP + H2O = XMP + diphosphate + H(+)</text>
        <dbReference type="Rhea" id="RHEA:28610"/>
        <dbReference type="ChEBI" id="CHEBI:15377"/>
        <dbReference type="ChEBI" id="CHEBI:15378"/>
        <dbReference type="ChEBI" id="CHEBI:33019"/>
        <dbReference type="ChEBI" id="CHEBI:57464"/>
        <dbReference type="ChEBI" id="CHEBI:61314"/>
        <dbReference type="EC" id="3.6.1.66"/>
    </reaction>
</comment>
<evidence type="ECO:0000256" key="9">
    <source>
        <dbReference type="ARBA" id="ARBA00052017"/>
    </source>
</evidence>
<evidence type="ECO:0000256" key="10">
    <source>
        <dbReference type="HAMAP-Rule" id="MF_01405"/>
    </source>
</evidence>
<feature type="binding site" evidence="10">
    <location>
        <begin position="153"/>
        <end position="156"/>
    </location>
    <ligand>
        <name>substrate</name>
    </ligand>
</feature>
<protein>
    <recommendedName>
        <fullName evidence="10">dITP/XTP pyrophosphatase</fullName>
        <ecNumber evidence="10">3.6.1.66</ecNumber>
    </recommendedName>
    <alternativeName>
        <fullName evidence="10">Non-canonical purine NTP pyrophosphatase</fullName>
    </alternativeName>
    <alternativeName>
        <fullName evidence="10">Non-standard purine NTP pyrophosphatase</fullName>
    </alternativeName>
    <alternativeName>
        <fullName evidence="10">Nucleoside-triphosphate diphosphatase</fullName>
    </alternativeName>
    <alternativeName>
        <fullName evidence="10">Nucleoside-triphosphate pyrophosphatase</fullName>
        <shortName evidence="10">NTPase</shortName>
    </alternativeName>
</protein>
<comment type="cofactor">
    <cofactor evidence="10">
        <name>Mg(2+)</name>
        <dbReference type="ChEBI" id="CHEBI:18420"/>
    </cofactor>
    <text evidence="10">Binds 1 Mg(2+) ion per subunit.</text>
</comment>
<dbReference type="GO" id="GO:0036222">
    <property type="term" value="F:XTP diphosphatase activity"/>
    <property type="evidence" value="ECO:0007669"/>
    <property type="project" value="UniProtKB-UniRule"/>
</dbReference>
<dbReference type="GO" id="GO:0036220">
    <property type="term" value="F:ITP diphosphatase activity"/>
    <property type="evidence" value="ECO:0007669"/>
    <property type="project" value="UniProtKB-UniRule"/>
</dbReference>
<dbReference type="InterPro" id="IPR029001">
    <property type="entry name" value="ITPase-like_fam"/>
</dbReference>
<sequence length="204" mass="22453">MAKVIIATNNKGKVKDFQSLFTPMGVEVTSLHDFPEIEEIEETGTTFEENAILKAEHLAKELNIPVIADDSGLMVDALEGRPGVYSARYAGLHKNDEDNLQKVLKELESVPTEKRSARFYCALALAIPGKETITVHGTIEGLIATDKQGTNGFGYDPIFFLPELNRTMAQLTAEEKGSLSHRGNAIKELMKVIKAEGKDFFVRG</sequence>
<accession>A0A940SHG2</accession>
<evidence type="ECO:0000256" key="3">
    <source>
        <dbReference type="ARBA" id="ARBA00022723"/>
    </source>
</evidence>
<dbReference type="Proteomes" id="UP000682134">
    <property type="component" value="Unassembled WGS sequence"/>
</dbReference>
<evidence type="ECO:0000256" key="6">
    <source>
        <dbReference type="ARBA" id="ARBA00022842"/>
    </source>
</evidence>
<gene>
    <name evidence="12" type="ORF">J5Y03_01830</name>
</gene>
<reference evidence="12" key="1">
    <citation type="submission" date="2021-04" db="EMBL/GenBank/DDBJ databases">
        <title>Genome seq and assembly of Bacillus sp.</title>
        <authorList>
            <person name="Chhetri G."/>
        </authorList>
    </citation>
    <scope>NUCLEOTIDE SEQUENCE</scope>
    <source>
        <strain evidence="12">RG28</strain>
    </source>
</reference>
<comment type="caution">
    <text evidence="12">The sequence shown here is derived from an EMBL/GenBank/DDBJ whole genome shotgun (WGS) entry which is preliminary data.</text>
</comment>
<dbReference type="PANTHER" id="PTHR11067">
    <property type="entry name" value="INOSINE TRIPHOSPHATE PYROPHOSPHATASE/HAM1 PROTEIN"/>
    <property type="match status" value="1"/>
</dbReference>
<dbReference type="SUPFAM" id="SSF52972">
    <property type="entry name" value="ITPase-like"/>
    <property type="match status" value="1"/>
</dbReference>
<feature type="active site" description="Proton acceptor" evidence="10">
    <location>
        <position position="70"/>
    </location>
</feature>
<feature type="binding site" evidence="10">
    <location>
        <position position="41"/>
    </location>
    <ligand>
        <name>Mg(2+)</name>
        <dbReference type="ChEBI" id="CHEBI:18420"/>
    </ligand>
</feature>
<keyword evidence="3 10" id="KW-0479">Metal-binding</keyword>
<keyword evidence="7 10" id="KW-0546">Nucleotide metabolism</keyword>
<keyword evidence="5 10" id="KW-0378">Hydrolase</keyword>
<dbReference type="HAMAP" id="MF_01405">
    <property type="entry name" value="Non_canon_purine_NTPase"/>
    <property type="match status" value="1"/>
</dbReference>
<comment type="subunit">
    <text evidence="2 10">Homodimer.</text>
</comment>
<dbReference type="GO" id="GO:0035870">
    <property type="term" value="F:dITP diphosphatase activity"/>
    <property type="evidence" value="ECO:0007669"/>
    <property type="project" value="UniProtKB-UniRule"/>
</dbReference>
<dbReference type="RefSeq" id="WP_209401832.1">
    <property type="nucleotide sequence ID" value="NZ_JAGIYQ010000001.1"/>
</dbReference>
<dbReference type="InterPro" id="IPR002637">
    <property type="entry name" value="RdgB/HAM1"/>
</dbReference>
<comment type="function">
    <text evidence="10">Pyrophosphatase that catalyzes the hydrolysis of nucleoside triphosphates to their monophosphate derivatives, with a high preference for the non-canonical purine nucleotides XTP (xanthosine triphosphate), dITP (deoxyinosine triphosphate) and ITP. Seems to function as a house-cleaning enzyme that removes non-canonical purine nucleotides from the nucleotide pool, thus preventing their incorporation into DNA/RNA and avoiding chromosomal lesions.</text>
</comment>
<comment type="catalytic activity">
    <reaction evidence="10">
        <text>ITP + H2O = IMP + diphosphate + H(+)</text>
        <dbReference type="Rhea" id="RHEA:29399"/>
        <dbReference type="ChEBI" id="CHEBI:15377"/>
        <dbReference type="ChEBI" id="CHEBI:15378"/>
        <dbReference type="ChEBI" id="CHEBI:33019"/>
        <dbReference type="ChEBI" id="CHEBI:58053"/>
        <dbReference type="ChEBI" id="CHEBI:61402"/>
        <dbReference type="EC" id="3.6.1.66"/>
    </reaction>
</comment>
<dbReference type="GO" id="GO:0017111">
    <property type="term" value="F:ribonucleoside triphosphate phosphatase activity"/>
    <property type="evidence" value="ECO:0007669"/>
    <property type="project" value="InterPro"/>
</dbReference>
<evidence type="ECO:0000313" key="12">
    <source>
        <dbReference type="EMBL" id="MBP0723920.1"/>
    </source>
</evidence>
<feature type="binding site" evidence="10">
    <location>
        <position position="71"/>
    </location>
    <ligand>
        <name>substrate</name>
    </ligand>
</feature>
<proteinExistence type="inferred from homology"/>
<evidence type="ECO:0000256" key="7">
    <source>
        <dbReference type="ARBA" id="ARBA00023080"/>
    </source>
</evidence>
<dbReference type="GO" id="GO:0046872">
    <property type="term" value="F:metal ion binding"/>
    <property type="evidence" value="ECO:0007669"/>
    <property type="project" value="UniProtKB-KW"/>
</dbReference>